<dbReference type="InParanoid" id="A0A1Q3CU10"/>
<dbReference type="GO" id="GO:0007023">
    <property type="term" value="P:post-chaperonin tubulin folding pathway"/>
    <property type="evidence" value="ECO:0007669"/>
    <property type="project" value="InterPro"/>
</dbReference>
<accession>A0A1Q3CU10</accession>
<evidence type="ECO:0000259" key="8">
    <source>
        <dbReference type="PROSITE" id="PS51329"/>
    </source>
</evidence>
<dbReference type="InterPro" id="IPR012945">
    <property type="entry name" value="Tubulin-bd_cofactor_C_dom"/>
</dbReference>
<gene>
    <name evidence="9" type="ORF">CFOL_v3_26984</name>
</gene>
<dbReference type="PROSITE" id="PS51329">
    <property type="entry name" value="C_CAP_COFACTOR_C"/>
    <property type="match status" value="1"/>
</dbReference>
<reference evidence="10" key="1">
    <citation type="submission" date="2016-04" db="EMBL/GenBank/DDBJ databases">
        <title>Cephalotus genome sequencing.</title>
        <authorList>
            <person name="Fukushima K."/>
            <person name="Hasebe M."/>
            <person name="Fang X."/>
        </authorList>
    </citation>
    <scope>NUCLEOTIDE SEQUENCE [LARGE SCALE GENOMIC DNA]</scope>
    <source>
        <strain evidence="10">cv. St1</strain>
    </source>
</reference>
<comment type="similarity">
    <text evidence="2">Belongs to the TBCC family.</text>
</comment>
<evidence type="ECO:0000256" key="3">
    <source>
        <dbReference type="ARBA" id="ARBA00022490"/>
    </source>
</evidence>
<dbReference type="Gene3D" id="2.160.20.70">
    <property type="match status" value="1"/>
</dbReference>
<evidence type="ECO:0000256" key="4">
    <source>
        <dbReference type="ARBA" id="ARBA00022990"/>
    </source>
</evidence>
<dbReference type="InterPro" id="IPR016098">
    <property type="entry name" value="CAP/MinC_C"/>
</dbReference>
<evidence type="ECO:0000256" key="7">
    <source>
        <dbReference type="SAM" id="MobiDB-lite"/>
    </source>
</evidence>
<sequence length="248" mass="27706">MEEEEAAPAISNPTQDPTLRKKHQSMLDRLSTRHQTRLENSVTTKSKSSLESTSSFISRFSHLKNSIDSQLTTTTTDPTHLKSLIASISPSISALEKLVAENSYYLPSYEVRSSLKTISDLKQNLENLNPKKKFSFKNKSTTKKESPITEAPKSDAVSRPKNSIIRVDSPGFRDRENQLLVKNLAGLDSREFTLSNLDSCEVRLIGTCSAVFVNKLRNCRVYAGPVKGSILIDEVEECVFVMASHQIR</sequence>
<dbReference type="STRING" id="3775.A0A1Q3CU10"/>
<evidence type="ECO:0000256" key="6">
    <source>
        <dbReference type="ARBA" id="ARBA00026055"/>
    </source>
</evidence>
<dbReference type="GO" id="GO:0015631">
    <property type="term" value="F:tubulin binding"/>
    <property type="evidence" value="ECO:0007669"/>
    <property type="project" value="InterPro"/>
</dbReference>
<keyword evidence="10" id="KW-1185">Reference proteome</keyword>
<name>A0A1Q3CU10_CEPFO</name>
<comment type="subcellular location">
    <subcellularLocation>
        <location evidence="1">Cytoplasm</location>
    </subcellularLocation>
</comment>
<feature type="region of interest" description="Disordered" evidence="7">
    <location>
        <begin position="1"/>
        <end position="46"/>
    </location>
</feature>
<dbReference type="GO" id="GO:0007021">
    <property type="term" value="P:tubulin complex assembly"/>
    <property type="evidence" value="ECO:0007669"/>
    <property type="project" value="TreeGrafter"/>
</dbReference>
<evidence type="ECO:0000256" key="1">
    <source>
        <dbReference type="ARBA" id="ARBA00004496"/>
    </source>
</evidence>
<dbReference type="Pfam" id="PF07986">
    <property type="entry name" value="TBCC"/>
    <property type="match status" value="1"/>
</dbReference>
<dbReference type="Proteomes" id="UP000187406">
    <property type="component" value="Unassembled WGS sequence"/>
</dbReference>
<evidence type="ECO:0000256" key="2">
    <source>
        <dbReference type="ARBA" id="ARBA00008848"/>
    </source>
</evidence>
<feature type="non-terminal residue" evidence="9">
    <location>
        <position position="248"/>
    </location>
</feature>
<dbReference type="GO" id="GO:0005737">
    <property type="term" value="C:cytoplasm"/>
    <property type="evidence" value="ECO:0007669"/>
    <property type="project" value="UniProtKB-SubCell"/>
</dbReference>
<evidence type="ECO:0000313" key="10">
    <source>
        <dbReference type="Proteomes" id="UP000187406"/>
    </source>
</evidence>
<dbReference type="InterPro" id="IPR027684">
    <property type="entry name" value="TBCC"/>
</dbReference>
<keyword evidence="3" id="KW-0963">Cytoplasm</keyword>
<feature type="domain" description="C-CAP/cofactor C-like" evidence="8">
    <location>
        <begin position="152"/>
        <end position="248"/>
    </location>
</feature>
<dbReference type="InterPro" id="IPR017901">
    <property type="entry name" value="C-CAP_CF_C-like"/>
</dbReference>
<dbReference type="Pfam" id="PF16752">
    <property type="entry name" value="TBCC_N"/>
    <property type="match status" value="1"/>
</dbReference>
<evidence type="ECO:0000256" key="5">
    <source>
        <dbReference type="ARBA" id="ARBA00023186"/>
    </source>
</evidence>
<dbReference type="PANTHER" id="PTHR15139:SF0">
    <property type="entry name" value="TUBULIN-SPECIFIC CHAPERONE C"/>
    <property type="match status" value="1"/>
</dbReference>
<dbReference type="InterPro" id="IPR031925">
    <property type="entry name" value="TBCC_N"/>
</dbReference>
<dbReference type="InterPro" id="IPR006599">
    <property type="entry name" value="CARP_motif"/>
</dbReference>
<dbReference type="AlphaFoldDB" id="A0A1Q3CU10"/>
<dbReference type="OrthoDB" id="194775at2759"/>
<dbReference type="SMART" id="SM00673">
    <property type="entry name" value="CARP"/>
    <property type="match status" value="1"/>
</dbReference>
<dbReference type="FunCoup" id="A0A1Q3CU10">
    <property type="interactions" value="2305"/>
</dbReference>
<dbReference type="InterPro" id="IPR038397">
    <property type="entry name" value="TBCC_N_sf"/>
</dbReference>
<comment type="subunit">
    <text evidence="6">Supercomplex made of cofactors A to E. Cofactors A and D function by capturing and stabilizing tubulin in a quasi-native conformation. Cofactor E binds to the cofactor D-tubulin complex; interaction with cofactor C then causes the release of tubulin polypeptides that are committed to the native state.</text>
</comment>
<keyword evidence="5" id="KW-0143">Chaperone</keyword>
<feature type="compositionally biased region" description="Basic and acidic residues" evidence="7">
    <location>
        <begin position="142"/>
        <end position="158"/>
    </location>
</feature>
<evidence type="ECO:0000313" key="9">
    <source>
        <dbReference type="EMBL" id="GAV83538.1"/>
    </source>
</evidence>
<dbReference type="Gene3D" id="1.20.58.1250">
    <property type="entry name" value="Tubulin Binding Cofactor C, N-terminal domain"/>
    <property type="match status" value="1"/>
</dbReference>
<feature type="region of interest" description="Disordered" evidence="7">
    <location>
        <begin position="132"/>
        <end position="160"/>
    </location>
</feature>
<dbReference type="PANTHER" id="PTHR15139">
    <property type="entry name" value="TUBULIN FOLDING COFACTOR C"/>
    <property type="match status" value="1"/>
</dbReference>
<proteinExistence type="inferred from homology"/>
<protein>
    <submittedName>
        <fullName evidence="9">TBCC domain-containing protein</fullName>
    </submittedName>
</protein>
<keyword evidence="4" id="KW-0007">Acetylation</keyword>
<organism evidence="9 10">
    <name type="scientific">Cephalotus follicularis</name>
    <name type="common">Albany pitcher plant</name>
    <dbReference type="NCBI Taxonomy" id="3775"/>
    <lineage>
        <taxon>Eukaryota</taxon>
        <taxon>Viridiplantae</taxon>
        <taxon>Streptophyta</taxon>
        <taxon>Embryophyta</taxon>
        <taxon>Tracheophyta</taxon>
        <taxon>Spermatophyta</taxon>
        <taxon>Magnoliopsida</taxon>
        <taxon>eudicotyledons</taxon>
        <taxon>Gunneridae</taxon>
        <taxon>Pentapetalae</taxon>
        <taxon>rosids</taxon>
        <taxon>fabids</taxon>
        <taxon>Oxalidales</taxon>
        <taxon>Cephalotaceae</taxon>
        <taxon>Cephalotus</taxon>
    </lineage>
</organism>
<dbReference type="EMBL" id="BDDD01002921">
    <property type="protein sequence ID" value="GAV83538.1"/>
    <property type="molecule type" value="Genomic_DNA"/>
</dbReference>
<comment type="caution">
    <text evidence="9">The sequence shown here is derived from an EMBL/GenBank/DDBJ whole genome shotgun (WGS) entry which is preliminary data.</text>
</comment>